<dbReference type="EMBL" id="KV428093">
    <property type="protein sequence ID" value="KZT37040.1"/>
    <property type="molecule type" value="Genomic_DNA"/>
</dbReference>
<evidence type="ECO:0000313" key="5">
    <source>
        <dbReference type="Proteomes" id="UP000076798"/>
    </source>
</evidence>
<dbReference type="Pfam" id="PF00656">
    <property type="entry name" value="Peptidase_C14"/>
    <property type="match status" value="1"/>
</dbReference>
<reference evidence="4 5" key="1">
    <citation type="journal article" date="2016" name="Mol. Biol. Evol.">
        <title>Comparative Genomics of Early-Diverging Mushroom-Forming Fungi Provides Insights into the Origins of Lignocellulose Decay Capabilities.</title>
        <authorList>
            <person name="Nagy L.G."/>
            <person name="Riley R."/>
            <person name="Tritt A."/>
            <person name="Adam C."/>
            <person name="Daum C."/>
            <person name="Floudas D."/>
            <person name="Sun H."/>
            <person name="Yadav J.S."/>
            <person name="Pangilinan J."/>
            <person name="Larsson K.H."/>
            <person name="Matsuura K."/>
            <person name="Barry K."/>
            <person name="Labutti K."/>
            <person name="Kuo R."/>
            <person name="Ohm R.A."/>
            <person name="Bhattacharya S.S."/>
            <person name="Shirouzu T."/>
            <person name="Yoshinaga Y."/>
            <person name="Martin F.M."/>
            <person name="Grigoriev I.V."/>
            <person name="Hibbett D.S."/>
        </authorList>
    </citation>
    <scope>NUCLEOTIDE SEQUENCE [LARGE SCALE GENOMIC DNA]</scope>
    <source>
        <strain evidence="4 5">HHB10207 ss-3</strain>
    </source>
</reference>
<dbReference type="PANTHER" id="PTHR48104">
    <property type="entry name" value="METACASPASE-4"/>
    <property type="match status" value="1"/>
</dbReference>
<feature type="region of interest" description="Disordered" evidence="2">
    <location>
        <begin position="1"/>
        <end position="48"/>
    </location>
</feature>
<dbReference type="OrthoDB" id="3223806at2759"/>
<dbReference type="AlphaFoldDB" id="A0A166C3L6"/>
<evidence type="ECO:0000259" key="3">
    <source>
        <dbReference type="Pfam" id="PF00656"/>
    </source>
</evidence>
<dbReference type="PANTHER" id="PTHR48104:SF30">
    <property type="entry name" value="METACASPASE-1"/>
    <property type="match status" value="1"/>
</dbReference>
<feature type="compositionally biased region" description="Low complexity" evidence="2">
    <location>
        <begin position="1"/>
        <end position="14"/>
    </location>
</feature>
<feature type="domain" description="Peptidase C14 caspase" evidence="3">
    <location>
        <begin position="55"/>
        <end position="395"/>
    </location>
</feature>
<protein>
    <recommendedName>
        <fullName evidence="3">Peptidase C14 caspase domain-containing protein</fullName>
    </recommendedName>
</protein>
<dbReference type="GO" id="GO:0005737">
    <property type="term" value="C:cytoplasm"/>
    <property type="evidence" value="ECO:0007669"/>
    <property type="project" value="TreeGrafter"/>
</dbReference>
<dbReference type="GO" id="GO:0004197">
    <property type="term" value="F:cysteine-type endopeptidase activity"/>
    <property type="evidence" value="ECO:0007669"/>
    <property type="project" value="InterPro"/>
</dbReference>
<organism evidence="4 5">
    <name type="scientific">Sistotremastrum suecicum HHB10207 ss-3</name>
    <dbReference type="NCBI Taxonomy" id="1314776"/>
    <lineage>
        <taxon>Eukaryota</taxon>
        <taxon>Fungi</taxon>
        <taxon>Dikarya</taxon>
        <taxon>Basidiomycota</taxon>
        <taxon>Agaricomycotina</taxon>
        <taxon>Agaricomycetes</taxon>
        <taxon>Sistotremastrales</taxon>
        <taxon>Sistotremastraceae</taxon>
        <taxon>Sistotremastrum</taxon>
    </lineage>
</organism>
<accession>A0A166C3L6</accession>
<dbReference type="InterPro" id="IPR050452">
    <property type="entry name" value="Metacaspase"/>
</dbReference>
<feature type="compositionally biased region" description="Polar residues" evidence="2">
    <location>
        <begin position="32"/>
        <end position="48"/>
    </location>
</feature>
<dbReference type="InterPro" id="IPR011600">
    <property type="entry name" value="Pept_C14_caspase"/>
</dbReference>
<gene>
    <name evidence="4" type="ORF">SISSUDRAFT_1120573</name>
</gene>
<keyword evidence="5" id="KW-1185">Reference proteome</keyword>
<evidence type="ECO:0000313" key="4">
    <source>
        <dbReference type="EMBL" id="KZT37040.1"/>
    </source>
</evidence>
<evidence type="ECO:0000256" key="2">
    <source>
        <dbReference type="SAM" id="MobiDB-lite"/>
    </source>
</evidence>
<evidence type="ECO:0000256" key="1">
    <source>
        <dbReference type="ARBA" id="ARBA00009005"/>
    </source>
</evidence>
<dbReference type="Proteomes" id="UP000076798">
    <property type="component" value="Unassembled WGS sequence"/>
</dbReference>
<feature type="compositionally biased region" description="Pro residues" evidence="2">
    <location>
        <begin position="15"/>
        <end position="25"/>
    </location>
</feature>
<comment type="similarity">
    <text evidence="1">Belongs to the peptidase C14B family.</text>
</comment>
<dbReference type="Gene3D" id="3.40.50.12660">
    <property type="match status" value="1"/>
</dbReference>
<dbReference type="GO" id="GO:0006508">
    <property type="term" value="P:proteolysis"/>
    <property type="evidence" value="ECO:0007669"/>
    <property type="project" value="InterPro"/>
</dbReference>
<name>A0A166C3L6_9AGAM</name>
<sequence length="451" mass="50073">MSSQSPTASSLSAPILPPALPPSEPTTPAATENSQVPSNPADYESSSTTATALRRRALIIDIKYKGQIHKLDIPGEEPDFWHLELGGDYDTALQLRDLLIEKYSYAPQDIVLLLDDPSGAYMHPTYDNIIDNMIDLVDGAQPGDRFVFYFGGHGWQVETTDPSEDDHLDELLLPCDFTTTNRLIVDNDVYNILVKWLPQGCRLMGLFDCCHSGTSMDLRYNYQAKYTPGEEHPFSISSDAGKVLLTRGRAKAIFQQAVRGTYARNISGLHDGNPRWNNLIAGSSAGKSKAISKSVMKENKFVRAALAQRLQETLRKRSNQNPTTETNARHMTSDQPLGFTFPVVLSLGACNDSEISVEGHKGEAMGALLIKYLRKNPSATITDVLEQLYRDLEPYVQGYKDQLRKEGKSDDIDFQGMHPQLGSLTQLLLRILPRLKQILIADLNFSSNLKG</sequence>
<proteinExistence type="inferred from homology"/>